<name>A0AAV4V442_CAEEX</name>
<sequence length="124" mass="14074">MLYAGFKCQKTGHSRYKEHRNPSTISFSRSLSLMAETIASTVSDTTAASLSPPASHSKRKEVAWWWWVQHLKLIRFPCEEPSHHTQENVPLHPPLPSELLLFSHMSKQDVRNGSFDQNGLTSAM</sequence>
<dbReference type="Proteomes" id="UP001054945">
    <property type="component" value="Unassembled WGS sequence"/>
</dbReference>
<proteinExistence type="predicted"/>
<protein>
    <submittedName>
        <fullName evidence="1">Uncharacterized protein</fullName>
    </submittedName>
</protein>
<organism evidence="1 2">
    <name type="scientific">Caerostris extrusa</name>
    <name type="common">Bark spider</name>
    <name type="synonym">Caerostris bankana</name>
    <dbReference type="NCBI Taxonomy" id="172846"/>
    <lineage>
        <taxon>Eukaryota</taxon>
        <taxon>Metazoa</taxon>
        <taxon>Ecdysozoa</taxon>
        <taxon>Arthropoda</taxon>
        <taxon>Chelicerata</taxon>
        <taxon>Arachnida</taxon>
        <taxon>Araneae</taxon>
        <taxon>Araneomorphae</taxon>
        <taxon>Entelegynae</taxon>
        <taxon>Araneoidea</taxon>
        <taxon>Araneidae</taxon>
        <taxon>Caerostris</taxon>
    </lineage>
</organism>
<comment type="caution">
    <text evidence="1">The sequence shown here is derived from an EMBL/GenBank/DDBJ whole genome shotgun (WGS) entry which is preliminary data.</text>
</comment>
<accession>A0AAV4V442</accession>
<dbReference type="EMBL" id="BPLR01013948">
    <property type="protein sequence ID" value="GIY65005.1"/>
    <property type="molecule type" value="Genomic_DNA"/>
</dbReference>
<dbReference type="AlphaFoldDB" id="A0AAV4V442"/>
<gene>
    <name evidence="1" type="ORF">CEXT_171921</name>
</gene>
<evidence type="ECO:0000313" key="1">
    <source>
        <dbReference type="EMBL" id="GIY65005.1"/>
    </source>
</evidence>
<reference evidence="1 2" key="1">
    <citation type="submission" date="2021-06" db="EMBL/GenBank/DDBJ databases">
        <title>Caerostris extrusa draft genome.</title>
        <authorList>
            <person name="Kono N."/>
            <person name="Arakawa K."/>
        </authorList>
    </citation>
    <scope>NUCLEOTIDE SEQUENCE [LARGE SCALE GENOMIC DNA]</scope>
</reference>
<keyword evidence="2" id="KW-1185">Reference proteome</keyword>
<evidence type="ECO:0000313" key="2">
    <source>
        <dbReference type="Proteomes" id="UP001054945"/>
    </source>
</evidence>